<evidence type="ECO:0000259" key="2">
    <source>
        <dbReference type="PROSITE" id="PS50968"/>
    </source>
</evidence>
<protein>
    <submittedName>
        <fullName evidence="4">Acetyl-CoA carboxylase biotin carboxyl carrier protein subunit</fullName>
    </submittedName>
</protein>
<dbReference type="EMBL" id="DTAU01000067">
    <property type="protein sequence ID" value="HFQ78784.1"/>
    <property type="molecule type" value="Genomic_DNA"/>
</dbReference>
<dbReference type="Gene3D" id="2.40.50.100">
    <property type="match status" value="1"/>
</dbReference>
<comment type="caution">
    <text evidence="4">The sequence shown here is derived from an EMBL/GenBank/DDBJ whole genome shotgun (WGS) entry which is preliminary data.</text>
</comment>
<feature type="domain" description="Lipoyl-binding" evidence="2">
    <location>
        <begin position="64"/>
        <end position="150"/>
    </location>
</feature>
<name>A0A7J3MZK0_9CREN</name>
<organism evidence="4">
    <name type="scientific">Ignisphaera aggregans</name>
    <dbReference type="NCBI Taxonomy" id="334771"/>
    <lineage>
        <taxon>Archaea</taxon>
        <taxon>Thermoproteota</taxon>
        <taxon>Thermoprotei</taxon>
        <taxon>Desulfurococcales</taxon>
        <taxon>Desulfurococcaceae</taxon>
        <taxon>Ignisphaera</taxon>
    </lineage>
</organism>
<reference evidence="4" key="1">
    <citation type="journal article" date="2020" name="mSystems">
        <title>Genome- and Community-Level Interaction Insights into Carbon Utilization and Element Cycling Functions of Hydrothermarchaeota in Hydrothermal Sediment.</title>
        <authorList>
            <person name="Zhou Z."/>
            <person name="Liu Y."/>
            <person name="Xu W."/>
            <person name="Pan J."/>
            <person name="Luo Z.H."/>
            <person name="Li M."/>
        </authorList>
    </citation>
    <scope>NUCLEOTIDE SEQUENCE [LARGE SCALE GENOMIC DNA]</scope>
    <source>
        <strain evidence="3">SpSt-629</strain>
        <strain evidence="4">SpSt-688</strain>
    </source>
</reference>
<dbReference type="InterPro" id="IPR050709">
    <property type="entry name" value="Biotin_Carboxyl_Carrier/Decarb"/>
</dbReference>
<sequence length="150" mass="16586">MGTKLTVIINNKKYEVEVYEKEKDTYVARIGNREYVIHVTKELLSGTARDSGIAREIAEKSDIIATESIPQQTLNNLEADGMVIRSDIPGRLVKLLVNEGDTVGQGQSIAIIESMKMVIELKSPFNGKIKKILTKEKSFIDIGQPIAIIG</sequence>
<dbReference type="AlphaFoldDB" id="A0A7J3MZK0"/>
<dbReference type="PANTHER" id="PTHR45266:SF3">
    <property type="entry name" value="OXALOACETATE DECARBOXYLASE ALPHA CHAIN"/>
    <property type="match status" value="1"/>
</dbReference>
<dbReference type="CDD" id="cd06850">
    <property type="entry name" value="biotinyl_domain"/>
    <property type="match status" value="1"/>
</dbReference>
<dbReference type="PROSITE" id="PS50968">
    <property type="entry name" value="BIOTINYL_LIPOYL"/>
    <property type="match status" value="1"/>
</dbReference>
<dbReference type="Pfam" id="PF00364">
    <property type="entry name" value="Biotin_lipoyl"/>
    <property type="match status" value="1"/>
</dbReference>
<proteinExistence type="predicted"/>
<evidence type="ECO:0000313" key="4">
    <source>
        <dbReference type="EMBL" id="HGT98967.1"/>
    </source>
</evidence>
<accession>A0A7J3MZK0</accession>
<dbReference type="PANTHER" id="PTHR45266">
    <property type="entry name" value="OXALOACETATE DECARBOXYLASE ALPHA CHAIN"/>
    <property type="match status" value="1"/>
</dbReference>
<dbReference type="InterPro" id="IPR011053">
    <property type="entry name" value="Single_hybrid_motif"/>
</dbReference>
<dbReference type="EMBL" id="DTDH01000164">
    <property type="protein sequence ID" value="HGT98967.1"/>
    <property type="molecule type" value="Genomic_DNA"/>
</dbReference>
<evidence type="ECO:0000313" key="3">
    <source>
        <dbReference type="EMBL" id="HFQ78784.1"/>
    </source>
</evidence>
<gene>
    <name evidence="3" type="ORF">ENT99_03660</name>
    <name evidence="4" type="ORF">ENU64_06015</name>
</gene>
<dbReference type="InterPro" id="IPR000089">
    <property type="entry name" value="Biotin_lipoyl"/>
</dbReference>
<keyword evidence="1" id="KW-0092">Biotin</keyword>
<dbReference type="SUPFAM" id="SSF51230">
    <property type="entry name" value="Single hybrid motif"/>
    <property type="match status" value="1"/>
</dbReference>
<evidence type="ECO:0000256" key="1">
    <source>
        <dbReference type="ARBA" id="ARBA00023267"/>
    </source>
</evidence>